<comment type="caution">
    <text evidence="10">The sequence shown here is derived from an EMBL/GenBank/DDBJ whole genome shotgun (WGS) entry which is preliminary data.</text>
</comment>
<keyword evidence="1 6" id="KW-0645">Protease</keyword>
<dbReference type="GO" id="GO:0016485">
    <property type="term" value="P:protein processing"/>
    <property type="evidence" value="ECO:0007669"/>
    <property type="project" value="TreeGrafter"/>
</dbReference>
<dbReference type="InterPro" id="IPR006315">
    <property type="entry name" value="OM_autotransptr_brl_dom"/>
</dbReference>
<sequence>MRGSSRIAARRRLLMSAVATLALTEGHGAFAQGVPGNPASFAATQQYQNQWGLDLIHAADAFARGYSGNGVTVAVADTGFTSVVPGFGAKIDPRSMNFVLPSAGAPYVSNQIDDIGSHGTHVAGIIAAPYDPANSGSMYGVAYDSKLVVLRMLGTPTEEVGHPSATALDYFPSLSNVTIYNASYGPNLDTMTNLKTWPSIAIDEYEAAAVGRALAAGKIIVAATGNDRDSNPIAGRNPSGIALMPFIQPNHANAGVYDDDGNRYNFSELLTQSGRVVAVTSVDINKHIASYANMCGVTASWCVAAPGGDQPAGGPGILSTVPTSVNASGYAQKSGTSMATPTVSGALAVLQGAFPGYSAGDLVNLLFATTEDLGAPGLDAVYGYGMIRLDRATDGPTSLAAGSTVNVASQTSTYWSQPLTTAGGFSKTGDGTLVIAGTTHATGDVNVAAGTLAVGGTLALGTSMTVQQGATLAGFGTVSGNVRIAGTLAAGAVPNYADLAANNGGSLPAGTPLNGSSPGLLTFNGNVVQTATSTTRLDIDGTYNVPGGPGTWDRIVVFGSGYSFTVGGTLVPVMRAIAGGNNDYTASLGSRFAYLKAEDGARITGSYSGLLQPTAGLPNGTRFDVLYSPTLLSLVVTPQSFRSLAGTPNQQALASALDAARPAAGVRPSDRAKGVFDALYGQTTTTGYTGMIDQMTGQGQPAMVGAVMGAYTAFGTAISERQMMWQSGGAAVQSSFAPSLALSYAGRDSNVETRFAGSPLAAYASADPAEASAAAAAGWTVWGQGFGRSARVGDSGSLPGGKSRSGGGIAGADRQVAPDTLVGGAFGVTRTTSDSAGTTGTSDTYAGAVYASYMPGRLVFDGRLAAGVTSQSTSRSVAGMGTNGSTDGVGFLAAGEAGYRLPAGQFTLMPYVGLTAQTFRRDGFTETGTFGLTFPRQTFDKLTSTAGVAASTVFTALDGARFRPEVRLAWGHDWRDDALTTQASLLDSPFVVTAADPGRDALVTRFAVTGWRTEALRIYAAYDGEFRRNAEAHQLTGGLRVSW</sequence>
<dbReference type="PROSITE" id="PS51208">
    <property type="entry name" value="AUTOTRANSPORTER"/>
    <property type="match status" value="1"/>
</dbReference>
<feature type="signal peptide" evidence="8">
    <location>
        <begin position="1"/>
        <end position="31"/>
    </location>
</feature>
<dbReference type="InterPro" id="IPR036709">
    <property type="entry name" value="Autotransporte_beta_dom_sf"/>
</dbReference>
<dbReference type="InterPro" id="IPR015500">
    <property type="entry name" value="Peptidase_S8_subtilisin-rel"/>
</dbReference>
<dbReference type="InterPro" id="IPR013425">
    <property type="entry name" value="Autotrns_rpt"/>
</dbReference>
<dbReference type="Pfam" id="PF03797">
    <property type="entry name" value="Autotransporter"/>
    <property type="match status" value="1"/>
</dbReference>
<dbReference type="InterPro" id="IPR036852">
    <property type="entry name" value="Peptidase_S8/S53_dom_sf"/>
</dbReference>
<accession>A0A327KLV5</accession>
<dbReference type="PANTHER" id="PTHR42884">
    <property type="entry name" value="PROPROTEIN CONVERTASE SUBTILISIN/KEXIN-RELATED"/>
    <property type="match status" value="1"/>
</dbReference>
<protein>
    <recommendedName>
        <fullName evidence="9">Autotransporter domain-containing protein</fullName>
    </recommendedName>
</protein>
<feature type="region of interest" description="Disordered" evidence="7">
    <location>
        <begin position="792"/>
        <end position="814"/>
    </location>
</feature>
<dbReference type="NCBIfam" id="TIGR01414">
    <property type="entry name" value="autotrans_barl"/>
    <property type="match status" value="1"/>
</dbReference>
<name>A0A327KLV5_9BRAD</name>
<dbReference type="Gene3D" id="2.40.128.130">
    <property type="entry name" value="Autotransporter beta-domain"/>
    <property type="match status" value="1"/>
</dbReference>
<gene>
    <name evidence="10" type="ORF">CH338_08080</name>
</gene>
<evidence type="ECO:0000256" key="2">
    <source>
        <dbReference type="ARBA" id="ARBA00022729"/>
    </source>
</evidence>
<evidence type="ECO:0000256" key="6">
    <source>
        <dbReference type="PROSITE-ProRule" id="PRU01240"/>
    </source>
</evidence>
<dbReference type="SMART" id="SM00869">
    <property type="entry name" value="Autotransporter"/>
    <property type="match status" value="1"/>
</dbReference>
<dbReference type="RefSeq" id="WP_111356615.1">
    <property type="nucleotide sequence ID" value="NZ_NHSK01000180.1"/>
</dbReference>
<dbReference type="OrthoDB" id="9804931at2"/>
<evidence type="ECO:0000313" key="10">
    <source>
        <dbReference type="EMBL" id="RAI39840.1"/>
    </source>
</evidence>
<evidence type="ECO:0000256" key="8">
    <source>
        <dbReference type="SAM" id="SignalP"/>
    </source>
</evidence>
<dbReference type="Pfam" id="PF00082">
    <property type="entry name" value="Peptidase_S8"/>
    <property type="match status" value="1"/>
</dbReference>
<evidence type="ECO:0000259" key="9">
    <source>
        <dbReference type="PROSITE" id="PS51208"/>
    </source>
</evidence>
<dbReference type="InterPro" id="IPR023828">
    <property type="entry name" value="Peptidase_S8_Ser-AS"/>
</dbReference>
<feature type="domain" description="Autotransporter" evidence="9">
    <location>
        <begin position="774"/>
        <end position="1043"/>
    </location>
</feature>
<evidence type="ECO:0000256" key="7">
    <source>
        <dbReference type="SAM" id="MobiDB-lite"/>
    </source>
</evidence>
<dbReference type="InterPro" id="IPR034061">
    <property type="entry name" value="Peptidases_S8_Autotransporter"/>
</dbReference>
<dbReference type="PANTHER" id="PTHR42884:SF14">
    <property type="entry name" value="NEUROENDOCRINE CONVERTASE 1"/>
    <property type="match status" value="1"/>
</dbReference>
<keyword evidence="2 8" id="KW-0732">Signal</keyword>
<dbReference type="PROSITE" id="PS51892">
    <property type="entry name" value="SUBTILASE"/>
    <property type="match status" value="1"/>
</dbReference>
<feature type="chain" id="PRO_5016385258" description="Autotransporter domain-containing protein" evidence="8">
    <location>
        <begin position="32"/>
        <end position="1043"/>
    </location>
</feature>
<dbReference type="PROSITE" id="PS00137">
    <property type="entry name" value="SUBTILASE_HIS"/>
    <property type="match status" value="1"/>
</dbReference>
<reference evidence="10 11" key="1">
    <citation type="submission" date="2017-07" db="EMBL/GenBank/DDBJ databases">
        <title>Draft Genome Sequences of Select Purple Nonsulfur Bacteria.</title>
        <authorList>
            <person name="Lasarre B."/>
            <person name="Mckinlay J.B."/>
        </authorList>
    </citation>
    <scope>NUCLEOTIDE SEQUENCE [LARGE SCALE GENOMIC DNA]</scope>
    <source>
        <strain evidence="10 11">DSM 11907</strain>
    </source>
</reference>
<dbReference type="GO" id="GO:0004252">
    <property type="term" value="F:serine-type endopeptidase activity"/>
    <property type="evidence" value="ECO:0007669"/>
    <property type="project" value="UniProtKB-UniRule"/>
</dbReference>
<proteinExistence type="inferred from homology"/>
<dbReference type="CDD" id="cd04848">
    <property type="entry name" value="Peptidases_S8_Autotransporter_serine_protease_like"/>
    <property type="match status" value="1"/>
</dbReference>
<dbReference type="AlphaFoldDB" id="A0A327KLV5"/>
<dbReference type="Proteomes" id="UP000248863">
    <property type="component" value="Unassembled WGS sequence"/>
</dbReference>
<organism evidence="10 11">
    <name type="scientific">Rhodoplanes elegans</name>
    <dbReference type="NCBI Taxonomy" id="29408"/>
    <lineage>
        <taxon>Bacteria</taxon>
        <taxon>Pseudomonadati</taxon>
        <taxon>Pseudomonadota</taxon>
        <taxon>Alphaproteobacteria</taxon>
        <taxon>Hyphomicrobiales</taxon>
        <taxon>Nitrobacteraceae</taxon>
        <taxon>Rhodoplanes</taxon>
    </lineage>
</organism>
<evidence type="ECO:0000313" key="11">
    <source>
        <dbReference type="Proteomes" id="UP000248863"/>
    </source>
</evidence>
<dbReference type="PRINTS" id="PR00723">
    <property type="entry name" value="SUBTILISIN"/>
</dbReference>
<dbReference type="SUPFAM" id="SSF103515">
    <property type="entry name" value="Autotransporter"/>
    <property type="match status" value="1"/>
</dbReference>
<dbReference type="Gene3D" id="3.40.50.200">
    <property type="entry name" value="Peptidase S8/S53 domain"/>
    <property type="match status" value="1"/>
</dbReference>
<evidence type="ECO:0000256" key="1">
    <source>
        <dbReference type="ARBA" id="ARBA00022670"/>
    </source>
</evidence>
<dbReference type="EMBL" id="NPEU01000060">
    <property type="protein sequence ID" value="RAI39840.1"/>
    <property type="molecule type" value="Genomic_DNA"/>
</dbReference>
<keyword evidence="11" id="KW-1185">Reference proteome</keyword>
<dbReference type="GO" id="GO:0005886">
    <property type="term" value="C:plasma membrane"/>
    <property type="evidence" value="ECO:0007669"/>
    <property type="project" value="TreeGrafter"/>
</dbReference>
<keyword evidence="4 6" id="KW-0720">Serine protease</keyword>
<dbReference type="SUPFAM" id="SSF52743">
    <property type="entry name" value="Subtilisin-like"/>
    <property type="match status" value="1"/>
</dbReference>
<dbReference type="GO" id="GO:0019867">
    <property type="term" value="C:outer membrane"/>
    <property type="evidence" value="ECO:0007669"/>
    <property type="project" value="InterPro"/>
</dbReference>
<evidence type="ECO:0000256" key="4">
    <source>
        <dbReference type="ARBA" id="ARBA00022825"/>
    </source>
</evidence>
<dbReference type="PROSITE" id="PS00138">
    <property type="entry name" value="SUBTILASE_SER"/>
    <property type="match status" value="1"/>
</dbReference>
<evidence type="ECO:0000256" key="3">
    <source>
        <dbReference type="ARBA" id="ARBA00022801"/>
    </source>
</evidence>
<feature type="active site" description="Charge relay system" evidence="5 6">
    <location>
        <position position="77"/>
    </location>
</feature>
<evidence type="ECO:0000256" key="5">
    <source>
        <dbReference type="PIRSR" id="PIRSR615500-1"/>
    </source>
</evidence>
<feature type="active site" description="Charge relay system" evidence="5 6">
    <location>
        <position position="337"/>
    </location>
</feature>
<dbReference type="InterPro" id="IPR005546">
    <property type="entry name" value="Autotransporte_beta"/>
</dbReference>
<comment type="similarity">
    <text evidence="6">Belongs to the peptidase S8 family.</text>
</comment>
<dbReference type="NCBIfam" id="TIGR02601">
    <property type="entry name" value="autotrns_rpt"/>
    <property type="match status" value="1"/>
</dbReference>
<feature type="active site" description="Charge relay system" evidence="5 6">
    <location>
        <position position="118"/>
    </location>
</feature>
<keyword evidence="3 6" id="KW-0378">Hydrolase</keyword>
<dbReference type="InterPro" id="IPR022398">
    <property type="entry name" value="Peptidase_S8_His-AS"/>
</dbReference>
<dbReference type="InterPro" id="IPR000209">
    <property type="entry name" value="Peptidase_S8/S53_dom"/>
</dbReference>